<keyword evidence="6" id="KW-1185">Reference proteome</keyword>
<keyword evidence="3" id="KW-0902">Two-component regulatory system</keyword>
<dbReference type="SUPFAM" id="SSF52402">
    <property type="entry name" value="Adenine nucleotide alpha hydrolases-like"/>
    <property type="match status" value="1"/>
</dbReference>
<dbReference type="InterPro" id="IPR003852">
    <property type="entry name" value="Sig_transdc_His_kinase_KdpD_N"/>
</dbReference>
<dbReference type="EMBL" id="WFLN01000004">
    <property type="protein sequence ID" value="KAB8033512.1"/>
    <property type="molecule type" value="Genomic_DNA"/>
</dbReference>
<dbReference type="Gene3D" id="3.40.50.300">
    <property type="entry name" value="P-loop containing nucleotide triphosphate hydrolases"/>
    <property type="match status" value="1"/>
</dbReference>
<dbReference type="InterPro" id="IPR027417">
    <property type="entry name" value="P-loop_NTPase"/>
</dbReference>
<dbReference type="PANTHER" id="PTHR45569">
    <property type="entry name" value="SENSOR PROTEIN KDPD"/>
    <property type="match status" value="1"/>
</dbReference>
<dbReference type="PANTHER" id="PTHR45569:SF1">
    <property type="entry name" value="SENSOR PROTEIN KDPD"/>
    <property type="match status" value="1"/>
</dbReference>
<evidence type="ECO:0000313" key="5">
    <source>
        <dbReference type="EMBL" id="KAB8033512.1"/>
    </source>
</evidence>
<feature type="domain" description="Signal transduction histidine kinase osmosensitive K+ channel sensor N-terminal" evidence="4">
    <location>
        <begin position="12"/>
        <end position="219"/>
    </location>
</feature>
<sequence>MKTFEEILETKRRGSLKIILGYAAGVGKTYAMLNEAHRLKQRGFDVVIAYIEPHRRPETQALLAGLEQVPLKTFNVGDKTFTEMDVDAVISRQPQIVLVDELAHTNIVGSKNTKRFLDVLEILNAEINVITTLNVQHLESIADRVVAATKAPVHERIPDKVLQFAQQIVMADISMEDLRERLRLGKVYEKDKADNALANFFSYNNLAFLREICLREAAGNQYQKMQENEFSENYAIAEEAVMVALSSDPNNAPMLIRKGTKLASRLSSRVFVTYVQKKSEDPAHIDSQLQRKIQQNFDLATKLGAEVKILYGEKISDILVNFAIDNKIRHAVFGKSRLTPIRERLRGSILLEFIHDAAGVDVHIINVESGGKIR</sequence>
<dbReference type="AlphaFoldDB" id="A0A833JHQ1"/>
<organism evidence="5 6">
    <name type="scientific">Fluviispira multicolorata</name>
    <dbReference type="NCBI Taxonomy" id="2654512"/>
    <lineage>
        <taxon>Bacteria</taxon>
        <taxon>Pseudomonadati</taxon>
        <taxon>Bdellovibrionota</taxon>
        <taxon>Oligoflexia</taxon>
        <taxon>Silvanigrellales</taxon>
        <taxon>Silvanigrellaceae</taxon>
        <taxon>Fluviispira</taxon>
    </lineage>
</organism>
<dbReference type="GO" id="GO:0005886">
    <property type="term" value="C:plasma membrane"/>
    <property type="evidence" value="ECO:0007669"/>
    <property type="project" value="TreeGrafter"/>
</dbReference>
<name>A0A833JHQ1_9BACT</name>
<reference evidence="5 6" key="1">
    <citation type="submission" date="2019-10" db="EMBL/GenBank/DDBJ databases">
        <title>New genus of Silvanigrellaceae.</title>
        <authorList>
            <person name="Pitt A."/>
            <person name="Hahn M.W."/>
        </authorList>
    </citation>
    <scope>NUCLEOTIDE SEQUENCE [LARGE SCALE GENOMIC DNA]</scope>
    <source>
        <strain evidence="5 6">33A1-SZDP</strain>
    </source>
</reference>
<keyword evidence="1" id="KW-0808">Transferase</keyword>
<evidence type="ECO:0000256" key="1">
    <source>
        <dbReference type="ARBA" id="ARBA00022679"/>
    </source>
</evidence>
<evidence type="ECO:0000313" key="6">
    <source>
        <dbReference type="Proteomes" id="UP000442694"/>
    </source>
</evidence>
<accession>A0A833JHQ1</accession>
<keyword evidence="2 5" id="KW-0418">Kinase</keyword>
<evidence type="ECO:0000256" key="3">
    <source>
        <dbReference type="ARBA" id="ARBA00023012"/>
    </source>
</evidence>
<dbReference type="GO" id="GO:0005737">
    <property type="term" value="C:cytoplasm"/>
    <property type="evidence" value="ECO:0007669"/>
    <property type="project" value="UniProtKB-ARBA"/>
</dbReference>
<dbReference type="Pfam" id="PF02702">
    <property type="entry name" value="KdpD"/>
    <property type="match status" value="1"/>
</dbReference>
<dbReference type="FunFam" id="3.40.50.300:FF:000483">
    <property type="entry name" value="Sensor histidine kinase KdpD"/>
    <property type="match status" value="1"/>
</dbReference>
<gene>
    <name evidence="5" type="ORF">GCL57_02065</name>
</gene>
<dbReference type="Proteomes" id="UP000442694">
    <property type="component" value="Unassembled WGS sequence"/>
</dbReference>
<comment type="caution">
    <text evidence="5">The sequence shown here is derived from an EMBL/GenBank/DDBJ whole genome shotgun (WGS) entry which is preliminary data.</text>
</comment>
<protein>
    <submittedName>
        <fullName evidence="5">Kinase</fullName>
    </submittedName>
</protein>
<dbReference type="GO" id="GO:0000155">
    <property type="term" value="F:phosphorelay sensor kinase activity"/>
    <property type="evidence" value="ECO:0007669"/>
    <property type="project" value="InterPro"/>
</dbReference>
<dbReference type="RefSeq" id="WP_152211598.1">
    <property type="nucleotide sequence ID" value="NZ_WFLN01000004.1"/>
</dbReference>
<evidence type="ECO:0000256" key="2">
    <source>
        <dbReference type="ARBA" id="ARBA00022777"/>
    </source>
</evidence>
<proteinExistence type="predicted"/>
<dbReference type="SUPFAM" id="SSF52540">
    <property type="entry name" value="P-loop containing nucleoside triphosphate hydrolases"/>
    <property type="match status" value="1"/>
</dbReference>
<dbReference type="InterPro" id="IPR052023">
    <property type="entry name" value="Histidine_kinase_KdpD"/>
</dbReference>
<evidence type="ECO:0000259" key="4">
    <source>
        <dbReference type="Pfam" id="PF02702"/>
    </source>
</evidence>